<sequence length="60" mass="6644">MDGNDLPNLNTTTTSSLSLPTFVSAEPMVRSAYDTWRSSLAKKRAHLPFSRLALTCTKSR</sequence>
<geneLocation type="mitochondrion" evidence="1"/>
<comment type="caution">
    <text evidence="1">The sequence shown here is derived from an EMBL/GenBank/DDBJ whole genome shotgun (WGS) entry which is preliminary data.</text>
</comment>
<proteinExistence type="predicted"/>
<dbReference type="AlphaFoldDB" id="A0A101M447"/>
<evidence type="ECO:0000313" key="1">
    <source>
        <dbReference type="EMBL" id="KUM50731.1"/>
    </source>
</evidence>
<name>A0A101M447_PICGL</name>
<organism evidence="1">
    <name type="scientific">Picea glauca</name>
    <name type="common">White spruce</name>
    <name type="synonym">Pinus glauca</name>
    <dbReference type="NCBI Taxonomy" id="3330"/>
    <lineage>
        <taxon>Eukaryota</taxon>
        <taxon>Viridiplantae</taxon>
        <taxon>Streptophyta</taxon>
        <taxon>Embryophyta</taxon>
        <taxon>Tracheophyta</taxon>
        <taxon>Spermatophyta</taxon>
        <taxon>Pinopsida</taxon>
        <taxon>Pinidae</taxon>
        <taxon>Conifers I</taxon>
        <taxon>Pinales</taxon>
        <taxon>Pinaceae</taxon>
        <taxon>Picea</taxon>
    </lineage>
</organism>
<dbReference type="EMBL" id="LKAM01000001">
    <property type="protein sequence ID" value="KUM50731.1"/>
    <property type="molecule type" value="Genomic_DNA"/>
</dbReference>
<keyword evidence="1" id="KW-0496">Mitochondrion</keyword>
<gene>
    <name evidence="1" type="ORF">ABT39_MTgene575</name>
</gene>
<protein>
    <submittedName>
        <fullName evidence="1">Uncharacterized protein</fullName>
    </submittedName>
</protein>
<accession>A0A101M447</accession>
<reference evidence="1" key="1">
    <citation type="journal article" date="2015" name="Genome Biol. Evol.">
        <title>Organellar Genomes of White Spruce (Picea glauca): Assembly and Annotation.</title>
        <authorList>
            <person name="Jackman S.D."/>
            <person name="Warren R.L."/>
            <person name="Gibb E.A."/>
            <person name="Vandervalk B.P."/>
            <person name="Mohamadi H."/>
            <person name="Chu J."/>
            <person name="Raymond A."/>
            <person name="Pleasance S."/>
            <person name="Coope R."/>
            <person name="Wildung M.R."/>
            <person name="Ritland C.E."/>
            <person name="Bousquet J."/>
            <person name="Jones S.J."/>
            <person name="Bohlmann J."/>
            <person name="Birol I."/>
        </authorList>
    </citation>
    <scope>NUCLEOTIDE SEQUENCE [LARGE SCALE GENOMIC DNA]</scope>
    <source>
        <tissue evidence="1">Flushing bud</tissue>
    </source>
</reference>